<accession>A0A7R7HZ54</accession>
<dbReference type="InterPro" id="IPR041657">
    <property type="entry name" value="HTH_17"/>
</dbReference>
<feature type="domain" description="Helix-turn-helix" evidence="1">
    <location>
        <begin position="7"/>
        <end position="58"/>
    </location>
</feature>
<keyword evidence="3" id="KW-1185">Reference proteome</keyword>
<dbReference type="KEGG" id="atl:Athai_54300"/>
<organism evidence="2 3">
    <name type="scientific">Actinocatenispora thailandica</name>
    <dbReference type="NCBI Taxonomy" id="227318"/>
    <lineage>
        <taxon>Bacteria</taxon>
        <taxon>Bacillati</taxon>
        <taxon>Actinomycetota</taxon>
        <taxon>Actinomycetes</taxon>
        <taxon>Micromonosporales</taxon>
        <taxon>Micromonosporaceae</taxon>
        <taxon>Actinocatenispora</taxon>
    </lineage>
</organism>
<gene>
    <name evidence="2" type="ORF">Athai_54300</name>
</gene>
<dbReference type="RefSeq" id="WP_338028161.1">
    <property type="nucleotide sequence ID" value="NZ_AP023355.1"/>
</dbReference>
<reference evidence="2 3" key="1">
    <citation type="submission" date="2020-08" db="EMBL/GenBank/DDBJ databases">
        <title>Whole genome shotgun sequence of Actinocatenispora thailandica NBRC 105041.</title>
        <authorList>
            <person name="Komaki H."/>
            <person name="Tamura T."/>
        </authorList>
    </citation>
    <scope>NUCLEOTIDE SEQUENCE [LARGE SCALE GENOMIC DNA]</scope>
    <source>
        <strain evidence="2 3">NBRC 105041</strain>
    </source>
</reference>
<name>A0A7R7HZ54_9ACTN</name>
<proteinExistence type="predicted"/>
<evidence type="ECO:0000313" key="3">
    <source>
        <dbReference type="Proteomes" id="UP000611640"/>
    </source>
</evidence>
<evidence type="ECO:0000313" key="2">
    <source>
        <dbReference type="EMBL" id="BCJ37927.1"/>
    </source>
</evidence>
<evidence type="ECO:0000259" key="1">
    <source>
        <dbReference type="Pfam" id="PF12728"/>
    </source>
</evidence>
<dbReference type="SUPFAM" id="SSF46955">
    <property type="entry name" value="Putative DNA-binding domain"/>
    <property type="match status" value="1"/>
</dbReference>
<protein>
    <submittedName>
        <fullName evidence="2">Excisionase</fullName>
    </submittedName>
</protein>
<dbReference type="InterPro" id="IPR009061">
    <property type="entry name" value="DNA-bd_dom_put_sf"/>
</dbReference>
<dbReference type="EMBL" id="AP023355">
    <property type="protein sequence ID" value="BCJ37927.1"/>
    <property type="molecule type" value="Genomic_DNA"/>
</dbReference>
<dbReference type="Proteomes" id="UP000611640">
    <property type="component" value="Chromosome"/>
</dbReference>
<dbReference type="Pfam" id="PF12728">
    <property type="entry name" value="HTH_17"/>
    <property type="match status" value="1"/>
</dbReference>
<dbReference type="AlphaFoldDB" id="A0A7R7HZ54"/>
<sequence>MLIKDEWLSIGQIAAELRVSRSTVYYWRQTGTGPRATRLPNGELRIRRSVLDAWLADREEAA</sequence>